<evidence type="ECO:0000313" key="3">
    <source>
        <dbReference type="Proteomes" id="UP000237000"/>
    </source>
</evidence>
<dbReference type="EMBL" id="JXTC01000271">
    <property type="protein sequence ID" value="PON72590.1"/>
    <property type="molecule type" value="Genomic_DNA"/>
</dbReference>
<name>A0A2P5DH28_TREOI</name>
<accession>A0A2P5DH28</accession>
<evidence type="ECO:0000313" key="2">
    <source>
        <dbReference type="EMBL" id="PON72590.1"/>
    </source>
</evidence>
<proteinExistence type="predicted"/>
<keyword evidence="1" id="KW-0472">Membrane</keyword>
<gene>
    <name evidence="2" type="ORF">TorRG33x02_251670</name>
</gene>
<dbReference type="OrthoDB" id="10377978at2759"/>
<keyword evidence="3" id="KW-1185">Reference proteome</keyword>
<keyword evidence="1" id="KW-0812">Transmembrane</keyword>
<sequence length="102" mass="11681">MDFVRKFLAVVLITFYTYFIILYGGFAYAVLVLLHLLHGYSAKSLLLSKKVSIGRGRLMHLLKLGSMKSTSWLRSAQPGSYELYKYLFGSKPKRLKLQKIGM</sequence>
<comment type="caution">
    <text evidence="2">The sequence shown here is derived from an EMBL/GenBank/DDBJ whole genome shotgun (WGS) entry which is preliminary data.</text>
</comment>
<dbReference type="Proteomes" id="UP000237000">
    <property type="component" value="Unassembled WGS sequence"/>
</dbReference>
<keyword evidence="1" id="KW-1133">Transmembrane helix</keyword>
<organism evidence="2 3">
    <name type="scientific">Trema orientale</name>
    <name type="common">Charcoal tree</name>
    <name type="synonym">Celtis orientalis</name>
    <dbReference type="NCBI Taxonomy" id="63057"/>
    <lineage>
        <taxon>Eukaryota</taxon>
        <taxon>Viridiplantae</taxon>
        <taxon>Streptophyta</taxon>
        <taxon>Embryophyta</taxon>
        <taxon>Tracheophyta</taxon>
        <taxon>Spermatophyta</taxon>
        <taxon>Magnoliopsida</taxon>
        <taxon>eudicotyledons</taxon>
        <taxon>Gunneridae</taxon>
        <taxon>Pentapetalae</taxon>
        <taxon>rosids</taxon>
        <taxon>fabids</taxon>
        <taxon>Rosales</taxon>
        <taxon>Cannabaceae</taxon>
        <taxon>Trema</taxon>
    </lineage>
</organism>
<feature type="transmembrane region" description="Helical" evidence="1">
    <location>
        <begin position="7"/>
        <end position="37"/>
    </location>
</feature>
<reference evidence="3" key="1">
    <citation type="submission" date="2016-06" db="EMBL/GenBank/DDBJ databases">
        <title>Parallel loss of symbiosis genes in relatives of nitrogen-fixing non-legume Parasponia.</title>
        <authorList>
            <person name="Van Velzen R."/>
            <person name="Holmer R."/>
            <person name="Bu F."/>
            <person name="Rutten L."/>
            <person name="Van Zeijl A."/>
            <person name="Liu W."/>
            <person name="Santuari L."/>
            <person name="Cao Q."/>
            <person name="Sharma T."/>
            <person name="Shen D."/>
            <person name="Roswanjaya Y."/>
            <person name="Wardhani T."/>
            <person name="Kalhor M.S."/>
            <person name="Jansen J."/>
            <person name="Van den Hoogen J."/>
            <person name="Gungor B."/>
            <person name="Hartog M."/>
            <person name="Hontelez J."/>
            <person name="Verver J."/>
            <person name="Yang W.-C."/>
            <person name="Schijlen E."/>
            <person name="Repin R."/>
            <person name="Schilthuizen M."/>
            <person name="Schranz E."/>
            <person name="Heidstra R."/>
            <person name="Miyata K."/>
            <person name="Fedorova E."/>
            <person name="Kohlen W."/>
            <person name="Bisseling T."/>
            <person name="Smit S."/>
            <person name="Geurts R."/>
        </authorList>
    </citation>
    <scope>NUCLEOTIDE SEQUENCE [LARGE SCALE GENOMIC DNA]</scope>
    <source>
        <strain evidence="3">cv. RG33-2</strain>
    </source>
</reference>
<protein>
    <recommendedName>
        <fullName evidence="4">Transmembrane protein</fullName>
    </recommendedName>
</protein>
<evidence type="ECO:0000256" key="1">
    <source>
        <dbReference type="SAM" id="Phobius"/>
    </source>
</evidence>
<evidence type="ECO:0008006" key="4">
    <source>
        <dbReference type="Google" id="ProtNLM"/>
    </source>
</evidence>
<dbReference type="InParanoid" id="A0A2P5DH28"/>
<dbReference type="AlphaFoldDB" id="A0A2P5DH28"/>